<dbReference type="AlphaFoldDB" id="A0AA35YMF8"/>
<feature type="coiled-coil region" evidence="1">
    <location>
        <begin position="120"/>
        <end position="162"/>
    </location>
</feature>
<keyword evidence="1" id="KW-0175">Coiled coil</keyword>
<evidence type="ECO:0000313" key="3">
    <source>
        <dbReference type="Proteomes" id="UP001177003"/>
    </source>
</evidence>
<reference evidence="2" key="1">
    <citation type="submission" date="2023-04" db="EMBL/GenBank/DDBJ databases">
        <authorList>
            <person name="Vijverberg K."/>
            <person name="Xiong W."/>
            <person name="Schranz E."/>
        </authorList>
    </citation>
    <scope>NUCLEOTIDE SEQUENCE</scope>
</reference>
<dbReference type="EMBL" id="OX465079">
    <property type="protein sequence ID" value="CAI9276705.1"/>
    <property type="molecule type" value="Genomic_DNA"/>
</dbReference>
<name>A0AA35YMF8_LACSI</name>
<sequence>MHFGTVGVGGATAWSVVENGGVVVFRYRKSIVLWQFYSIVMGSNQFSLSNIACHHDPSHHRSPPPIVPTALPLIVPHVARLDPRVQALHHEVMEIGGEARNVTMQIQHIHEEQEHHTDAMLNLQAEQENITDRLHSLEEEMATEAEARAVTVEQRAEDATREMCEMAGHHVRHFGV</sequence>
<accession>A0AA35YMF8</accession>
<organism evidence="2 3">
    <name type="scientific">Lactuca saligna</name>
    <name type="common">Willowleaf lettuce</name>
    <dbReference type="NCBI Taxonomy" id="75948"/>
    <lineage>
        <taxon>Eukaryota</taxon>
        <taxon>Viridiplantae</taxon>
        <taxon>Streptophyta</taxon>
        <taxon>Embryophyta</taxon>
        <taxon>Tracheophyta</taxon>
        <taxon>Spermatophyta</taxon>
        <taxon>Magnoliopsida</taxon>
        <taxon>eudicotyledons</taxon>
        <taxon>Gunneridae</taxon>
        <taxon>Pentapetalae</taxon>
        <taxon>asterids</taxon>
        <taxon>campanulids</taxon>
        <taxon>Asterales</taxon>
        <taxon>Asteraceae</taxon>
        <taxon>Cichorioideae</taxon>
        <taxon>Cichorieae</taxon>
        <taxon>Lactucinae</taxon>
        <taxon>Lactuca</taxon>
    </lineage>
</organism>
<proteinExistence type="predicted"/>
<evidence type="ECO:0000313" key="2">
    <source>
        <dbReference type="EMBL" id="CAI9276705.1"/>
    </source>
</evidence>
<keyword evidence="3" id="KW-1185">Reference proteome</keyword>
<evidence type="ECO:0000256" key="1">
    <source>
        <dbReference type="SAM" id="Coils"/>
    </source>
</evidence>
<gene>
    <name evidence="2" type="ORF">LSALG_LOCUS16674</name>
</gene>
<dbReference type="Proteomes" id="UP001177003">
    <property type="component" value="Chromosome 3"/>
</dbReference>
<protein>
    <submittedName>
        <fullName evidence="2">Uncharacterized protein</fullName>
    </submittedName>
</protein>